<dbReference type="EMBL" id="JAEAOA010000186">
    <property type="protein sequence ID" value="KAK3604211.1"/>
    <property type="molecule type" value="Genomic_DNA"/>
</dbReference>
<proteinExistence type="predicted"/>
<organism evidence="1 2">
    <name type="scientific">Potamilus streckersoni</name>
    <dbReference type="NCBI Taxonomy" id="2493646"/>
    <lineage>
        <taxon>Eukaryota</taxon>
        <taxon>Metazoa</taxon>
        <taxon>Spiralia</taxon>
        <taxon>Lophotrochozoa</taxon>
        <taxon>Mollusca</taxon>
        <taxon>Bivalvia</taxon>
        <taxon>Autobranchia</taxon>
        <taxon>Heteroconchia</taxon>
        <taxon>Palaeoheterodonta</taxon>
        <taxon>Unionida</taxon>
        <taxon>Unionoidea</taxon>
        <taxon>Unionidae</taxon>
        <taxon>Ambleminae</taxon>
        <taxon>Lampsilini</taxon>
        <taxon>Potamilus</taxon>
    </lineage>
</organism>
<reference evidence="1" key="3">
    <citation type="submission" date="2023-05" db="EMBL/GenBank/DDBJ databases">
        <authorList>
            <person name="Smith C.H."/>
        </authorList>
    </citation>
    <scope>NUCLEOTIDE SEQUENCE</scope>
    <source>
        <strain evidence="1">CHS0354</strain>
        <tissue evidence="1">Mantle</tissue>
    </source>
</reference>
<keyword evidence="2" id="KW-1185">Reference proteome</keyword>
<reference evidence="1" key="1">
    <citation type="journal article" date="2021" name="Genome Biol. Evol.">
        <title>A High-Quality Reference Genome for a Parasitic Bivalve with Doubly Uniparental Inheritance (Bivalvia: Unionida).</title>
        <authorList>
            <person name="Smith C.H."/>
        </authorList>
    </citation>
    <scope>NUCLEOTIDE SEQUENCE</scope>
    <source>
        <strain evidence="1">CHS0354</strain>
    </source>
</reference>
<gene>
    <name evidence="1" type="ORF">CHS0354_002019</name>
</gene>
<reference evidence="1" key="2">
    <citation type="journal article" date="2021" name="Genome Biol. Evol.">
        <title>Developing a high-quality reference genome for a parasitic bivalve with doubly uniparental inheritance (Bivalvia: Unionida).</title>
        <authorList>
            <person name="Smith C.H."/>
        </authorList>
    </citation>
    <scope>NUCLEOTIDE SEQUENCE</scope>
    <source>
        <strain evidence="1">CHS0354</strain>
        <tissue evidence="1">Mantle</tissue>
    </source>
</reference>
<evidence type="ECO:0000313" key="1">
    <source>
        <dbReference type="EMBL" id="KAK3604211.1"/>
    </source>
</evidence>
<dbReference type="AlphaFoldDB" id="A0AAE0T5Y2"/>
<sequence length="246" mass="28762">MGPEVYLSGFPFRILQKKLNYEHISTPEKPTYHYLQGVKAKALAVSISDSWNLEEEVLSWKAFVLKDLADRFFRHKSQLLETGHGNEFAERRIAQEFSKLEFQRYRQMTETALRNISDTFISLSASERDIFDTLLFILERMMYCFDVYTNDVGFNEHLTSLDKWISALLTFNASQKPAESLYLKMNAAHHEIIRRLGIVTKLMYSQTVENHTVFSDRDRIISEFLPEAFDEEIDKLILEQNLSAIN</sequence>
<evidence type="ECO:0000313" key="2">
    <source>
        <dbReference type="Proteomes" id="UP001195483"/>
    </source>
</evidence>
<dbReference type="Proteomes" id="UP001195483">
    <property type="component" value="Unassembled WGS sequence"/>
</dbReference>
<protein>
    <submittedName>
        <fullName evidence="1">Uncharacterized protein</fullName>
    </submittedName>
</protein>
<comment type="caution">
    <text evidence="1">The sequence shown here is derived from an EMBL/GenBank/DDBJ whole genome shotgun (WGS) entry which is preliminary data.</text>
</comment>
<name>A0AAE0T5Y2_9BIVA</name>
<accession>A0AAE0T5Y2</accession>